<dbReference type="GO" id="GO:0005634">
    <property type="term" value="C:nucleus"/>
    <property type="evidence" value="ECO:0007669"/>
    <property type="project" value="UniProtKB-SubCell"/>
</dbReference>
<evidence type="ECO:0000256" key="3">
    <source>
        <dbReference type="ARBA" id="ARBA00023242"/>
    </source>
</evidence>
<dbReference type="SMART" id="SM00353">
    <property type="entry name" value="HLH"/>
    <property type="match status" value="1"/>
</dbReference>
<evidence type="ECO:0000256" key="2">
    <source>
        <dbReference type="ARBA" id="ARBA00023125"/>
    </source>
</evidence>
<protein>
    <submittedName>
        <fullName evidence="7">Myogenic-determination protein isoform X1</fullName>
    </submittedName>
</protein>
<dbReference type="GO" id="GO:0046983">
    <property type="term" value="F:protein dimerization activity"/>
    <property type="evidence" value="ECO:0007669"/>
    <property type="project" value="InterPro"/>
</dbReference>
<dbReference type="InParanoid" id="A0A6P8YD78"/>
<keyword evidence="6" id="KW-1185">Reference proteome</keyword>
<dbReference type="InterPro" id="IPR002546">
    <property type="entry name" value="MyoD_N"/>
</dbReference>
<feature type="region of interest" description="Disordered" evidence="4">
    <location>
        <begin position="1"/>
        <end position="93"/>
    </location>
</feature>
<dbReference type="InterPro" id="IPR011598">
    <property type="entry name" value="bHLH_dom"/>
</dbReference>
<reference evidence="7" key="1">
    <citation type="submission" date="2025-08" db="UniProtKB">
        <authorList>
            <consortium name="RefSeq"/>
        </authorList>
    </citation>
    <scope>IDENTIFICATION</scope>
    <source>
        <tissue evidence="7">Total insect</tissue>
    </source>
</reference>
<dbReference type="GeneID" id="117641522"/>
<dbReference type="PANTHER" id="PTHR11534:SF9">
    <property type="entry name" value="MYOGENIC-DETERMINATION PROTEIN"/>
    <property type="match status" value="1"/>
</dbReference>
<organism evidence="7">
    <name type="scientific">Thrips palmi</name>
    <name type="common">Melon thrips</name>
    <dbReference type="NCBI Taxonomy" id="161013"/>
    <lineage>
        <taxon>Eukaryota</taxon>
        <taxon>Metazoa</taxon>
        <taxon>Ecdysozoa</taxon>
        <taxon>Arthropoda</taxon>
        <taxon>Hexapoda</taxon>
        <taxon>Insecta</taxon>
        <taxon>Pterygota</taxon>
        <taxon>Neoptera</taxon>
        <taxon>Paraneoptera</taxon>
        <taxon>Thysanoptera</taxon>
        <taxon>Terebrantia</taxon>
        <taxon>Thripoidea</taxon>
        <taxon>Thripidae</taxon>
        <taxon>Thrips</taxon>
    </lineage>
</organism>
<evidence type="ECO:0000313" key="7">
    <source>
        <dbReference type="RefSeq" id="XP_034234815.1"/>
    </source>
</evidence>
<dbReference type="InterPro" id="IPR036638">
    <property type="entry name" value="HLH_DNA-bd_sf"/>
</dbReference>
<dbReference type="SMART" id="SM00520">
    <property type="entry name" value="BASIC"/>
    <property type="match status" value="1"/>
</dbReference>
<dbReference type="CDD" id="cd19699">
    <property type="entry name" value="bHLH_TS_dMYOD_like"/>
    <property type="match status" value="1"/>
</dbReference>
<evidence type="ECO:0000256" key="4">
    <source>
        <dbReference type="SAM" id="MobiDB-lite"/>
    </source>
</evidence>
<feature type="compositionally biased region" description="Low complexity" evidence="4">
    <location>
        <begin position="26"/>
        <end position="57"/>
    </location>
</feature>
<dbReference type="SUPFAM" id="SSF47459">
    <property type="entry name" value="HLH, helix-loop-helix DNA-binding domain"/>
    <property type="match status" value="1"/>
</dbReference>
<dbReference type="CTD" id="42799"/>
<feature type="compositionally biased region" description="Polar residues" evidence="4">
    <location>
        <begin position="1"/>
        <end position="23"/>
    </location>
</feature>
<dbReference type="PROSITE" id="PS50888">
    <property type="entry name" value="BHLH"/>
    <property type="match status" value="1"/>
</dbReference>
<dbReference type="Pfam" id="PF00010">
    <property type="entry name" value="HLH"/>
    <property type="match status" value="1"/>
</dbReference>
<dbReference type="OrthoDB" id="10049614at2759"/>
<sequence>MMTLALQQQHQQASCRFSSSNGNRFAPSSPLHGSMSSSSSCSSSSGCSGRGASRHGGNPCTRRCKDDEDVDEDGDVDDDDDSQSSGSESEQHVPHILAPLSPASISVSSQPALFVFPSSRSLQEAGAGAQRVPLGGAGAAAGGGAHGSRRCLLWACKACKKKTVTVDRRKAATLRERRRLRKVNEAFEVLKRRTSTNPNQRLPKVEILRNAIEYIESLEDLLQGAQSAPGSGPQHDLAATTPLYVSDRGASCVGSFTDSIHRFTPLSGCPAGSDADPQTPSSNGRGSEAASGGAASTSSLDCLSLIVQSLASHS</sequence>
<keyword evidence="3" id="KW-0539">Nucleus</keyword>
<feature type="compositionally biased region" description="Low complexity" evidence="4">
    <location>
        <begin position="281"/>
        <end position="298"/>
    </location>
</feature>
<keyword evidence="2" id="KW-0238">DNA-binding</keyword>
<comment type="subcellular location">
    <subcellularLocation>
        <location evidence="1">Nucleus</location>
    </subcellularLocation>
</comment>
<dbReference type="GO" id="GO:0007517">
    <property type="term" value="P:muscle organ development"/>
    <property type="evidence" value="ECO:0007669"/>
    <property type="project" value="InterPro"/>
</dbReference>
<evidence type="ECO:0000313" key="6">
    <source>
        <dbReference type="Proteomes" id="UP000515158"/>
    </source>
</evidence>
<dbReference type="Pfam" id="PF01586">
    <property type="entry name" value="Basic"/>
    <property type="match status" value="1"/>
</dbReference>
<evidence type="ECO:0000259" key="5">
    <source>
        <dbReference type="PROSITE" id="PS50888"/>
    </source>
</evidence>
<dbReference type="InterPro" id="IPR039704">
    <property type="entry name" value="Myogenic_factor"/>
</dbReference>
<dbReference type="RefSeq" id="XP_034234815.1">
    <property type="nucleotide sequence ID" value="XM_034378924.1"/>
</dbReference>
<dbReference type="Gene3D" id="4.10.280.10">
    <property type="entry name" value="Helix-loop-helix DNA-binding domain"/>
    <property type="match status" value="1"/>
</dbReference>
<dbReference type="GO" id="GO:0045663">
    <property type="term" value="P:positive regulation of myoblast differentiation"/>
    <property type="evidence" value="ECO:0007669"/>
    <property type="project" value="TreeGrafter"/>
</dbReference>
<accession>A0A6P8YD78</accession>
<dbReference type="AlphaFoldDB" id="A0A6P8YD78"/>
<proteinExistence type="predicted"/>
<dbReference type="GO" id="GO:0000981">
    <property type="term" value="F:DNA-binding transcription factor activity, RNA polymerase II-specific"/>
    <property type="evidence" value="ECO:0007669"/>
    <property type="project" value="TreeGrafter"/>
</dbReference>
<dbReference type="FunFam" id="4.10.280.10:FF:000005">
    <property type="entry name" value="Myogenic factor"/>
    <property type="match status" value="1"/>
</dbReference>
<dbReference type="PANTHER" id="PTHR11534">
    <property type="entry name" value="MYOGENIC FACTOR"/>
    <property type="match status" value="1"/>
</dbReference>
<dbReference type="GO" id="GO:0000978">
    <property type="term" value="F:RNA polymerase II cis-regulatory region sequence-specific DNA binding"/>
    <property type="evidence" value="ECO:0007669"/>
    <property type="project" value="TreeGrafter"/>
</dbReference>
<feature type="compositionally biased region" description="Acidic residues" evidence="4">
    <location>
        <begin position="67"/>
        <end position="82"/>
    </location>
</feature>
<dbReference type="Proteomes" id="UP000515158">
    <property type="component" value="Unplaced"/>
</dbReference>
<name>A0A6P8YD78_THRPL</name>
<feature type="domain" description="BHLH" evidence="5">
    <location>
        <begin position="167"/>
        <end position="218"/>
    </location>
</feature>
<evidence type="ECO:0000256" key="1">
    <source>
        <dbReference type="ARBA" id="ARBA00004123"/>
    </source>
</evidence>
<feature type="region of interest" description="Disordered" evidence="4">
    <location>
        <begin position="268"/>
        <end position="298"/>
    </location>
</feature>
<dbReference type="KEGG" id="tpal:117641522"/>
<gene>
    <name evidence="7" type="primary">LOC117641522</name>
</gene>